<keyword evidence="1" id="KW-1133">Transmembrane helix</keyword>
<keyword evidence="1" id="KW-0812">Transmembrane</keyword>
<dbReference type="RefSeq" id="WP_183626200.1">
    <property type="nucleotide sequence ID" value="NZ_JACIDX010000009.1"/>
</dbReference>
<keyword evidence="3" id="KW-1185">Reference proteome</keyword>
<feature type="transmembrane region" description="Helical" evidence="1">
    <location>
        <begin position="35"/>
        <end position="54"/>
    </location>
</feature>
<dbReference type="Proteomes" id="UP000548867">
    <property type="component" value="Unassembled WGS sequence"/>
</dbReference>
<dbReference type="EMBL" id="JACIDX010000009">
    <property type="protein sequence ID" value="MBB3955696.1"/>
    <property type="molecule type" value="Genomic_DNA"/>
</dbReference>
<sequence>MNSLPRINAVYWITLIAASVFGTNTGDYVSDELGIGHLSGLPWLALLLGAILIAERVLRPALPLLFWLAIITVRTAATNIGDAFHDFHLGFAVSLPVVSLAFVLAVAAYRWLGGGVADNGAAKVDWAYWLCMMMAGAWGTIMGDFTSFGLTSPPLFPAMATVWLSGLLALVFIGGGRGRLVGGWYYWLAVGMVRAAGTAAGDALAHALEGPDHSLLPALGISGGVFLLLVLGFYGRRAAGNIVQPPR</sequence>
<evidence type="ECO:0000313" key="3">
    <source>
        <dbReference type="Proteomes" id="UP000548867"/>
    </source>
</evidence>
<dbReference type="Pfam" id="PF03988">
    <property type="entry name" value="DUF347"/>
    <property type="match status" value="1"/>
</dbReference>
<keyword evidence="1" id="KW-0472">Membrane</keyword>
<proteinExistence type="predicted"/>
<dbReference type="InterPro" id="IPR007136">
    <property type="entry name" value="DUF347"/>
</dbReference>
<feature type="transmembrane region" description="Helical" evidence="1">
    <location>
        <begin position="61"/>
        <end position="81"/>
    </location>
</feature>
<feature type="transmembrane region" description="Helical" evidence="1">
    <location>
        <begin position="185"/>
        <end position="208"/>
    </location>
</feature>
<feature type="transmembrane region" description="Helical" evidence="1">
    <location>
        <begin position="9"/>
        <end position="29"/>
    </location>
</feature>
<feature type="transmembrane region" description="Helical" evidence="1">
    <location>
        <begin position="155"/>
        <end position="173"/>
    </location>
</feature>
<protein>
    <submittedName>
        <fullName evidence="2">Putative membrane-anchored protein</fullName>
    </submittedName>
</protein>
<feature type="transmembrane region" description="Helical" evidence="1">
    <location>
        <begin position="214"/>
        <end position="234"/>
    </location>
</feature>
<dbReference type="AlphaFoldDB" id="A0A7W6CFR4"/>
<feature type="transmembrane region" description="Helical" evidence="1">
    <location>
        <begin position="124"/>
        <end position="143"/>
    </location>
</feature>
<organism evidence="2 3">
    <name type="scientific">Novosphingobium sediminicola</name>
    <dbReference type="NCBI Taxonomy" id="563162"/>
    <lineage>
        <taxon>Bacteria</taxon>
        <taxon>Pseudomonadati</taxon>
        <taxon>Pseudomonadota</taxon>
        <taxon>Alphaproteobacteria</taxon>
        <taxon>Sphingomonadales</taxon>
        <taxon>Sphingomonadaceae</taxon>
        <taxon>Novosphingobium</taxon>
    </lineage>
</organism>
<accession>A0A7W6CFR4</accession>
<evidence type="ECO:0000313" key="2">
    <source>
        <dbReference type="EMBL" id="MBB3955696.1"/>
    </source>
</evidence>
<comment type="caution">
    <text evidence="2">The sequence shown here is derived from an EMBL/GenBank/DDBJ whole genome shotgun (WGS) entry which is preliminary data.</text>
</comment>
<feature type="transmembrane region" description="Helical" evidence="1">
    <location>
        <begin position="87"/>
        <end position="112"/>
    </location>
</feature>
<name>A0A7W6CFR4_9SPHN</name>
<evidence type="ECO:0000256" key="1">
    <source>
        <dbReference type="SAM" id="Phobius"/>
    </source>
</evidence>
<gene>
    <name evidence="2" type="ORF">GGR38_002652</name>
</gene>
<reference evidence="2 3" key="1">
    <citation type="submission" date="2020-08" db="EMBL/GenBank/DDBJ databases">
        <title>Genomic Encyclopedia of Type Strains, Phase IV (KMG-IV): sequencing the most valuable type-strain genomes for metagenomic binning, comparative biology and taxonomic classification.</title>
        <authorList>
            <person name="Goeker M."/>
        </authorList>
    </citation>
    <scope>NUCLEOTIDE SEQUENCE [LARGE SCALE GENOMIC DNA]</scope>
    <source>
        <strain evidence="2 3">DSM 27057</strain>
    </source>
</reference>